<sequence length="175" mass="19393">MIDRAQIAAALDGASSLELYQLVCLLERMLADPRRIVAVRKLLHHGQLVRCVDARSGELVSMRIAALHDTEATLIDPRGAHQGRRVPYAAIEPPEQVEVINANPDAPSPKPPEATPRKPGRADFKRGDKVAFEDKYLRRQVGVIVRINQLTASIDCASGESWRVGFHLLRHVVDI</sequence>
<protein>
    <submittedName>
        <fullName evidence="2">Uncharacterized protein</fullName>
    </submittedName>
</protein>
<gene>
    <name evidence="2" type="ORF">GALL_308550</name>
</gene>
<name>A0A1J5QUE2_9ZZZZ</name>
<feature type="region of interest" description="Disordered" evidence="1">
    <location>
        <begin position="100"/>
        <end position="125"/>
    </location>
</feature>
<comment type="caution">
    <text evidence="2">The sequence shown here is derived from an EMBL/GenBank/DDBJ whole genome shotgun (WGS) entry which is preliminary data.</text>
</comment>
<dbReference type="EMBL" id="MLJW01000430">
    <property type="protein sequence ID" value="OIQ87294.1"/>
    <property type="molecule type" value="Genomic_DNA"/>
</dbReference>
<dbReference type="AlphaFoldDB" id="A0A1J5QUE2"/>
<proteinExistence type="predicted"/>
<organism evidence="2">
    <name type="scientific">mine drainage metagenome</name>
    <dbReference type="NCBI Taxonomy" id="410659"/>
    <lineage>
        <taxon>unclassified sequences</taxon>
        <taxon>metagenomes</taxon>
        <taxon>ecological metagenomes</taxon>
    </lineage>
</organism>
<evidence type="ECO:0000313" key="2">
    <source>
        <dbReference type="EMBL" id="OIQ87294.1"/>
    </source>
</evidence>
<accession>A0A1J5QUE2</accession>
<evidence type="ECO:0000256" key="1">
    <source>
        <dbReference type="SAM" id="MobiDB-lite"/>
    </source>
</evidence>
<reference evidence="2" key="1">
    <citation type="submission" date="2016-10" db="EMBL/GenBank/DDBJ databases">
        <title>Sequence of Gallionella enrichment culture.</title>
        <authorList>
            <person name="Poehlein A."/>
            <person name="Muehling M."/>
            <person name="Daniel R."/>
        </authorList>
    </citation>
    <scope>NUCLEOTIDE SEQUENCE</scope>
</reference>